<dbReference type="PRINTS" id="PR00455">
    <property type="entry name" value="HTHTETR"/>
</dbReference>
<comment type="caution">
    <text evidence="6">The sequence shown here is derived from an EMBL/GenBank/DDBJ whole genome shotgun (WGS) entry which is preliminary data.</text>
</comment>
<dbReference type="InterPro" id="IPR041347">
    <property type="entry name" value="MftR_C"/>
</dbReference>
<dbReference type="OrthoDB" id="3787664at2"/>
<keyword evidence="3" id="KW-0804">Transcription</keyword>
<name>A0A318RMM4_WILLI</name>
<keyword evidence="2 4" id="KW-0238">DNA-binding</keyword>
<evidence type="ECO:0000256" key="4">
    <source>
        <dbReference type="PROSITE-ProRule" id="PRU00335"/>
    </source>
</evidence>
<feature type="DNA-binding region" description="H-T-H motif" evidence="4">
    <location>
        <begin position="46"/>
        <end position="65"/>
    </location>
</feature>
<proteinExistence type="predicted"/>
<accession>A0A318RMM4</accession>
<protein>
    <submittedName>
        <fullName evidence="6">TetR family transcriptional regulator</fullName>
    </submittedName>
</protein>
<dbReference type="Pfam" id="PF17754">
    <property type="entry name" value="TetR_C_14"/>
    <property type="match status" value="1"/>
</dbReference>
<dbReference type="Gene3D" id="1.10.10.60">
    <property type="entry name" value="Homeodomain-like"/>
    <property type="match status" value="1"/>
</dbReference>
<sequence length="218" mass="23791">MDVSIAEIGTGQVKAGLRERKKLQTRDRLIAAALELCDQQGFDATTVEQISDAADISPRTFNRYFATKEDVVLAPIEDMIVAMANSLEAQPRSDNQIEALVNAQVQILGGQCPTGSVDLTRFETMNRIIQNAPSVNARSIELGDRKMRSITDLVAKRMGEPADDPTVRVTVSVYMALMHISMDEWRCGQVGSAPADTAVAADTLKSTYEIFRGIAKTV</sequence>
<dbReference type="Gene3D" id="1.10.357.10">
    <property type="entry name" value="Tetracycline Repressor, domain 2"/>
    <property type="match status" value="1"/>
</dbReference>
<evidence type="ECO:0000313" key="7">
    <source>
        <dbReference type="Proteomes" id="UP000247591"/>
    </source>
</evidence>
<dbReference type="AlphaFoldDB" id="A0A318RMM4"/>
<dbReference type="PROSITE" id="PS50977">
    <property type="entry name" value="HTH_TETR_2"/>
    <property type="match status" value="1"/>
</dbReference>
<feature type="domain" description="HTH tetR-type" evidence="5">
    <location>
        <begin position="23"/>
        <end position="83"/>
    </location>
</feature>
<dbReference type="InterPro" id="IPR050109">
    <property type="entry name" value="HTH-type_TetR-like_transc_reg"/>
</dbReference>
<dbReference type="InterPro" id="IPR009057">
    <property type="entry name" value="Homeodomain-like_sf"/>
</dbReference>
<evidence type="ECO:0000256" key="3">
    <source>
        <dbReference type="ARBA" id="ARBA00023163"/>
    </source>
</evidence>
<evidence type="ECO:0000256" key="2">
    <source>
        <dbReference type="ARBA" id="ARBA00023125"/>
    </source>
</evidence>
<dbReference type="InterPro" id="IPR023772">
    <property type="entry name" value="DNA-bd_HTH_TetR-type_CS"/>
</dbReference>
<keyword evidence="1" id="KW-0805">Transcription regulation</keyword>
<evidence type="ECO:0000256" key="1">
    <source>
        <dbReference type="ARBA" id="ARBA00023015"/>
    </source>
</evidence>
<dbReference type="InterPro" id="IPR001647">
    <property type="entry name" value="HTH_TetR"/>
</dbReference>
<dbReference type="Proteomes" id="UP000247591">
    <property type="component" value="Unassembled WGS sequence"/>
</dbReference>
<dbReference type="PANTHER" id="PTHR30055:SF238">
    <property type="entry name" value="MYCOFACTOCIN BIOSYNTHESIS TRANSCRIPTIONAL REGULATOR MFTR-RELATED"/>
    <property type="match status" value="1"/>
</dbReference>
<dbReference type="PROSITE" id="PS01081">
    <property type="entry name" value="HTH_TETR_1"/>
    <property type="match status" value="1"/>
</dbReference>
<gene>
    <name evidence="6" type="ORF">DFR67_10213</name>
</gene>
<evidence type="ECO:0000313" key="6">
    <source>
        <dbReference type="EMBL" id="PYE19875.1"/>
    </source>
</evidence>
<dbReference type="GO" id="GO:0003700">
    <property type="term" value="F:DNA-binding transcription factor activity"/>
    <property type="evidence" value="ECO:0007669"/>
    <property type="project" value="TreeGrafter"/>
</dbReference>
<dbReference type="PANTHER" id="PTHR30055">
    <property type="entry name" value="HTH-TYPE TRANSCRIPTIONAL REGULATOR RUTR"/>
    <property type="match status" value="1"/>
</dbReference>
<evidence type="ECO:0000259" key="5">
    <source>
        <dbReference type="PROSITE" id="PS50977"/>
    </source>
</evidence>
<dbReference type="Pfam" id="PF00440">
    <property type="entry name" value="TetR_N"/>
    <property type="match status" value="1"/>
</dbReference>
<keyword evidence="7" id="KW-1185">Reference proteome</keyword>
<organism evidence="6 7">
    <name type="scientific">Williamsia limnetica</name>
    <dbReference type="NCBI Taxonomy" id="882452"/>
    <lineage>
        <taxon>Bacteria</taxon>
        <taxon>Bacillati</taxon>
        <taxon>Actinomycetota</taxon>
        <taxon>Actinomycetes</taxon>
        <taxon>Mycobacteriales</taxon>
        <taxon>Nocardiaceae</taxon>
        <taxon>Williamsia</taxon>
    </lineage>
</organism>
<dbReference type="GO" id="GO:0000976">
    <property type="term" value="F:transcription cis-regulatory region binding"/>
    <property type="evidence" value="ECO:0007669"/>
    <property type="project" value="TreeGrafter"/>
</dbReference>
<dbReference type="EMBL" id="QJSP01000002">
    <property type="protein sequence ID" value="PYE19875.1"/>
    <property type="molecule type" value="Genomic_DNA"/>
</dbReference>
<reference evidence="6 7" key="1">
    <citation type="submission" date="2018-06" db="EMBL/GenBank/DDBJ databases">
        <title>Genomic Encyclopedia of Type Strains, Phase IV (KMG-IV): sequencing the most valuable type-strain genomes for metagenomic binning, comparative biology and taxonomic classification.</title>
        <authorList>
            <person name="Goeker M."/>
        </authorList>
    </citation>
    <scope>NUCLEOTIDE SEQUENCE [LARGE SCALE GENOMIC DNA]</scope>
    <source>
        <strain evidence="6 7">DSM 45521</strain>
    </source>
</reference>
<dbReference type="SUPFAM" id="SSF46689">
    <property type="entry name" value="Homeodomain-like"/>
    <property type="match status" value="1"/>
</dbReference>